<dbReference type="EMBL" id="FMSV02000539">
    <property type="protein sequence ID" value="SEH07722.1"/>
    <property type="molecule type" value="Genomic_DNA"/>
</dbReference>
<dbReference type="OrthoDB" id="5625556at2"/>
<organism evidence="2 3">
    <name type="scientific">Candidatus Venteria ishoeyi</name>
    <dbReference type="NCBI Taxonomy" id="1899563"/>
    <lineage>
        <taxon>Bacteria</taxon>
        <taxon>Pseudomonadati</taxon>
        <taxon>Pseudomonadota</taxon>
        <taxon>Gammaproteobacteria</taxon>
        <taxon>Thiotrichales</taxon>
        <taxon>Thiotrichaceae</taxon>
        <taxon>Venteria</taxon>
    </lineage>
</organism>
<evidence type="ECO:0000313" key="2">
    <source>
        <dbReference type="EMBL" id="SEH07722.1"/>
    </source>
</evidence>
<protein>
    <recommendedName>
        <fullName evidence="1">DUF8082 domain-containing protein</fullName>
    </recommendedName>
</protein>
<proteinExistence type="predicted"/>
<dbReference type="Proteomes" id="UP000236724">
    <property type="component" value="Unassembled WGS sequence"/>
</dbReference>
<sequence length="188" mass="20707">MNNPHLSRDEIMVELCEICQQHRSGTLFITADGGHLVRVAMQQGNIHSIEFDAGHSSIEAMQELENITGGRVQFAENIFENAHETPLPDTQKVLQRLCDSIKSLKQGKTPAKPAATGSMALCIKAVEAELANFIGPFAKFTCNDYLEDSGEPKTLNEVEKMILSVATEIDGEVERQHFIVAARQTIAK</sequence>
<evidence type="ECO:0000259" key="1">
    <source>
        <dbReference type="Pfam" id="PF26309"/>
    </source>
</evidence>
<name>A0A1H6FCA4_9GAMM</name>
<dbReference type="RefSeq" id="WP_103921347.1">
    <property type="nucleotide sequence ID" value="NZ_FMSV02000539.1"/>
</dbReference>
<dbReference type="AlphaFoldDB" id="A0A1H6FCA4"/>
<gene>
    <name evidence="2" type="ORF">MBHS_03607</name>
</gene>
<dbReference type="InterPro" id="IPR058395">
    <property type="entry name" value="DUF8082"/>
</dbReference>
<accession>A0A1H6FCA4</accession>
<reference evidence="2 3" key="1">
    <citation type="submission" date="2016-10" db="EMBL/GenBank/DDBJ databases">
        <authorList>
            <person name="de Groot N.N."/>
        </authorList>
    </citation>
    <scope>NUCLEOTIDE SEQUENCE [LARGE SCALE GENOMIC DNA]</scope>
    <source>
        <strain evidence="2">MBHS1</strain>
    </source>
</reference>
<feature type="domain" description="DUF8082" evidence="1">
    <location>
        <begin position="123"/>
        <end position="186"/>
    </location>
</feature>
<keyword evidence="3" id="KW-1185">Reference proteome</keyword>
<evidence type="ECO:0000313" key="3">
    <source>
        <dbReference type="Proteomes" id="UP000236724"/>
    </source>
</evidence>
<dbReference type="Pfam" id="PF26309">
    <property type="entry name" value="DUF8082"/>
    <property type="match status" value="1"/>
</dbReference>